<dbReference type="PANTHER" id="PTHR37845">
    <property type="entry name" value="SEQUENCE ORPHAN"/>
    <property type="match status" value="1"/>
</dbReference>
<dbReference type="Proteomes" id="UP000738349">
    <property type="component" value="Unassembled WGS sequence"/>
</dbReference>
<organism evidence="1 2">
    <name type="scientific">Dactylonectria macrodidyma</name>
    <dbReference type="NCBI Taxonomy" id="307937"/>
    <lineage>
        <taxon>Eukaryota</taxon>
        <taxon>Fungi</taxon>
        <taxon>Dikarya</taxon>
        <taxon>Ascomycota</taxon>
        <taxon>Pezizomycotina</taxon>
        <taxon>Sordariomycetes</taxon>
        <taxon>Hypocreomycetidae</taxon>
        <taxon>Hypocreales</taxon>
        <taxon>Nectriaceae</taxon>
        <taxon>Dactylonectria</taxon>
    </lineage>
</organism>
<dbReference type="PANTHER" id="PTHR37845:SF1">
    <property type="entry name" value="SEQUENCE ORPHAN"/>
    <property type="match status" value="1"/>
</dbReference>
<protein>
    <submittedName>
        <fullName evidence="1">Uncharacterized protein</fullName>
    </submittedName>
</protein>
<dbReference type="OrthoDB" id="275936at2759"/>
<evidence type="ECO:0000313" key="2">
    <source>
        <dbReference type="Proteomes" id="UP000738349"/>
    </source>
</evidence>
<dbReference type="EMBL" id="JAGMUV010000002">
    <property type="protein sequence ID" value="KAH7169984.1"/>
    <property type="molecule type" value="Genomic_DNA"/>
</dbReference>
<sequence length="284" mass="30953">MSTTVMEESIRKDTAVSNPVSSLNHTSRWLAGDLLAAAVSATLVAPPVTIIDRAMVEKVSFNQPLLRGLRNHSISALRNPGQLCFSRPFAMVWALYGVTYAVANSSETLANEFEMAAVGTITFASTMIFNVPMGVWKDVSFARWYSMDSATGKPLSTQRAKVPRAATGTFLLRDAVTIFGSFTMAPAMSAIIPDSLTSNPHAKLMVTQLTVPVLSQLGATPLHLLGLDFYSRQKAPMADRVTQIKRDLPSATLVRCLRIIPAFGFGCIANMESRSYFHKLFESL</sequence>
<dbReference type="InterPro" id="IPR038781">
    <property type="entry name" value="C365.16-ike"/>
</dbReference>
<dbReference type="GO" id="GO:0005739">
    <property type="term" value="C:mitochondrion"/>
    <property type="evidence" value="ECO:0007669"/>
    <property type="project" value="TreeGrafter"/>
</dbReference>
<comment type="caution">
    <text evidence="1">The sequence shown here is derived from an EMBL/GenBank/DDBJ whole genome shotgun (WGS) entry which is preliminary data.</text>
</comment>
<name>A0A9P9JG77_9HYPO</name>
<reference evidence="1" key="1">
    <citation type="journal article" date="2021" name="Nat. Commun.">
        <title>Genetic determinants of endophytism in the Arabidopsis root mycobiome.</title>
        <authorList>
            <person name="Mesny F."/>
            <person name="Miyauchi S."/>
            <person name="Thiergart T."/>
            <person name="Pickel B."/>
            <person name="Atanasova L."/>
            <person name="Karlsson M."/>
            <person name="Huettel B."/>
            <person name="Barry K.W."/>
            <person name="Haridas S."/>
            <person name="Chen C."/>
            <person name="Bauer D."/>
            <person name="Andreopoulos W."/>
            <person name="Pangilinan J."/>
            <person name="LaButti K."/>
            <person name="Riley R."/>
            <person name="Lipzen A."/>
            <person name="Clum A."/>
            <person name="Drula E."/>
            <person name="Henrissat B."/>
            <person name="Kohler A."/>
            <person name="Grigoriev I.V."/>
            <person name="Martin F.M."/>
            <person name="Hacquard S."/>
        </authorList>
    </citation>
    <scope>NUCLEOTIDE SEQUENCE</scope>
    <source>
        <strain evidence="1">MPI-CAGE-AT-0147</strain>
    </source>
</reference>
<evidence type="ECO:0000313" key="1">
    <source>
        <dbReference type="EMBL" id="KAH7169984.1"/>
    </source>
</evidence>
<gene>
    <name evidence="1" type="ORF">EDB81DRAFT_940947</name>
</gene>
<dbReference type="AlphaFoldDB" id="A0A9P9JG77"/>
<proteinExistence type="predicted"/>
<accession>A0A9P9JG77</accession>
<keyword evidence="2" id="KW-1185">Reference proteome</keyword>